<evidence type="ECO:0000256" key="2">
    <source>
        <dbReference type="ARBA" id="ARBA00022448"/>
    </source>
</evidence>
<feature type="transmembrane region" description="Helical" evidence="9">
    <location>
        <begin position="150"/>
        <end position="170"/>
    </location>
</feature>
<dbReference type="Pfam" id="PF03609">
    <property type="entry name" value="EII-Sor"/>
    <property type="match status" value="1"/>
</dbReference>
<dbReference type="RefSeq" id="WP_262430332.1">
    <property type="nucleotide sequence ID" value="NZ_JACRTG010000028.1"/>
</dbReference>
<gene>
    <name evidence="10" type="ORF">H8707_11705</name>
</gene>
<proteinExistence type="predicted"/>
<keyword evidence="5" id="KW-0598">Phosphotransferase system</keyword>
<sequence length="531" mass="56527">MTIVQAIIIGLIYFLFRFTQLGLTFSAPFFFSPLPMSFCVGLVLGDVSTAVMVGAQLQLIYLGLVSPGGSAPSDVAIAAMVGTSVALTTGMAPEMAVVLAVPAGLIGRQLNVLAYTINVACTHLGDKYAEEGSIKGVIMSGALLPNISKLLLTIPLVIVVYFGPTVAEAAMEAIPQWLLNGFATIGSIMPALGFAIMLNVIGKKQLMPYFAVGFLAVQYLDIPILPLAIFGAVMAFLHLTFTGKIGENAKKIDIDEESQVDEKHLLTKKDVTKSYLMWWTFAESTHNYERLLGHSFCMAMTPIIKKLYTTKEDISAALQRHMVFFNTESVWGSVVVGITAAMEEQRAMGANVPDSAINGIKTGLMGPFAGIGDTLSYGTLLPIILALFVPLAKAGNPIAGIAPVLIFGILSLFIGLWLFRFGYKFGSKSALTLLKSGMFESIIMGASILGLLMIGGLVAEYVNVTTPLVITTGVGEYAIQDIFDSILKGLLPLLTLGGVYAFINKVSKNYVVAILLLFIIGIVLGGLGIIA</sequence>
<feature type="transmembrane region" description="Helical" evidence="9">
    <location>
        <begin position="6"/>
        <end position="31"/>
    </location>
</feature>
<keyword evidence="11" id="KW-1185">Reference proteome</keyword>
<feature type="transmembrane region" description="Helical" evidence="9">
    <location>
        <begin position="398"/>
        <end position="421"/>
    </location>
</feature>
<organism evidence="10 11">
    <name type="scientific">Paratissierella segnis</name>
    <dbReference type="NCBI Taxonomy" id="2763679"/>
    <lineage>
        <taxon>Bacteria</taxon>
        <taxon>Bacillati</taxon>
        <taxon>Bacillota</taxon>
        <taxon>Tissierellia</taxon>
        <taxon>Tissierellales</taxon>
        <taxon>Tissierellaceae</taxon>
        <taxon>Paratissierella</taxon>
    </lineage>
</organism>
<evidence type="ECO:0000256" key="8">
    <source>
        <dbReference type="ARBA" id="ARBA00023136"/>
    </source>
</evidence>
<evidence type="ECO:0000256" key="9">
    <source>
        <dbReference type="SAM" id="Phobius"/>
    </source>
</evidence>
<feature type="transmembrane region" description="Helical" evidence="9">
    <location>
        <begin position="177"/>
        <end position="202"/>
    </location>
</feature>
<accession>A0A926EZ07</accession>
<dbReference type="AlphaFoldDB" id="A0A926EZ07"/>
<dbReference type="Proteomes" id="UP000601171">
    <property type="component" value="Unassembled WGS sequence"/>
</dbReference>
<dbReference type="InterPro" id="IPR050303">
    <property type="entry name" value="GatZ_KbaZ_carbometab"/>
</dbReference>
<feature type="transmembrane region" description="Helical" evidence="9">
    <location>
        <begin position="482"/>
        <end position="503"/>
    </location>
</feature>
<dbReference type="GO" id="GO:0005886">
    <property type="term" value="C:plasma membrane"/>
    <property type="evidence" value="ECO:0007669"/>
    <property type="project" value="UniProtKB-SubCell"/>
</dbReference>
<feature type="transmembrane region" description="Helical" evidence="9">
    <location>
        <begin position="442"/>
        <end position="462"/>
    </location>
</feature>
<evidence type="ECO:0000256" key="4">
    <source>
        <dbReference type="ARBA" id="ARBA00022597"/>
    </source>
</evidence>
<dbReference type="InterPro" id="IPR004700">
    <property type="entry name" value="PTS_IIC_man"/>
</dbReference>
<dbReference type="PROSITE" id="PS51106">
    <property type="entry name" value="PTS_EIIC_TYPE_4"/>
    <property type="match status" value="1"/>
</dbReference>
<keyword evidence="4" id="KW-0762">Sugar transport</keyword>
<evidence type="ECO:0000256" key="5">
    <source>
        <dbReference type="ARBA" id="ARBA00022683"/>
    </source>
</evidence>
<feature type="transmembrane region" description="Helical" evidence="9">
    <location>
        <begin position="222"/>
        <end position="241"/>
    </location>
</feature>
<evidence type="ECO:0000256" key="3">
    <source>
        <dbReference type="ARBA" id="ARBA00022475"/>
    </source>
</evidence>
<name>A0A926EZ07_9FIRM</name>
<keyword evidence="7 9" id="KW-1133">Transmembrane helix</keyword>
<dbReference type="PANTHER" id="PTHR32502:SF5">
    <property type="entry name" value="N-ACETYLGALACTOSAMINE PERMEASE IID COMPONENT-RELATED"/>
    <property type="match status" value="1"/>
</dbReference>
<keyword evidence="2" id="KW-0813">Transport</keyword>
<keyword evidence="6 9" id="KW-0812">Transmembrane</keyword>
<feature type="transmembrane region" description="Helical" evidence="9">
    <location>
        <begin position="510"/>
        <end position="530"/>
    </location>
</feature>
<dbReference type="Pfam" id="PF03613">
    <property type="entry name" value="EIID-AGA"/>
    <property type="match status" value="1"/>
</dbReference>
<dbReference type="EMBL" id="JACRTG010000028">
    <property type="protein sequence ID" value="MBC8588879.1"/>
    <property type="molecule type" value="Genomic_DNA"/>
</dbReference>
<dbReference type="InterPro" id="IPR004704">
    <property type="entry name" value="PTS_IID_man"/>
</dbReference>
<feature type="transmembrane region" description="Helical" evidence="9">
    <location>
        <begin position="38"/>
        <end position="64"/>
    </location>
</feature>
<dbReference type="PANTHER" id="PTHR32502">
    <property type="entry name" value="N-ACETYLGALACTOSAMINE PERMEASE II COMPONENT-RELATED"/>
    <property type="match status" value="1"/>
</dbReference>
<protein>
    <submittedName>
        <fullName evidence="10">PTS system mannose/fructose/sorbose family transporter subunit IID</fullName>
    </submittedName>
</protein>
<keyword evidence="3" id="KW-1003">Cell membrane</keyword>
<keyword evidence="8 9" id="KW-0472">Membrane</keyword>
<dbReference type="GO" id="GO:0009401">
    <property type="term" value="P:phosphoenolpyruvate-dependent sugar phosphotransferase system"/>
    <property type="evidence" value="ECO:0007669"/>
    <property type="project" value="UniProtKB-KW"/>
</dbReference>
<evidence type="ECO:0000256" key="1">
    <source>
        <dbReference type="ARBA" id="ARBA00004651"/>
    </source>
</evidence>
<feature type="transmembrane region" description="Helical" evidence="9">
    <location>
        <begin position="374"/>
        <end position="392"/>
    </location>
</feature>
<evidence type="ECO:0000256" key="6">
    <source>
        <dbReference type="ARBA" id="ARBA00022692"/>
    </source>
</evidence>
<comment type="subcellular location">
    <subcellularLocation>
        <location evidence="1">Cell membrane</location>
        <topology evidence="1">Multi-pass membrane protein</topology>
    </subcellularLocation>
</comment>
<evidence type="ECO:0000256" key="7">
    <source>
        <dbReference type="ARBA" id="ARBA00022989"/>
    </source>
</evidence>
<evidence type="ECO:0000313" key="10">
    <source>
        <dbReference type="EMBL" id="MBC8588879.1"/>
    </source>
</evidence>
<comment type="caution">
    <text evidence="10">The sequence shown here is derived from an EMBL/GenBank/DDBJ whole genome shotgun (WGS) entry which is preliminary data.</text>
</comment>
<dbReference type="PROSITE" id="PS51108">
    <property type="entry name" value="PTS_EIID"/>
    <property type="match status" value="1"/>
</dbReference>
<reference evidence="10" key="1">
    <citation type="submission" date="2020-08" db="EMBL/GenBank/DDBJ databases">
        <title>Genome public.</title>
        <authorList>
            <person name="Liu C."/>
            <person name="Sun Q."/>
        </authorList>
    </citation>
    <scope>NUCLEOTIDE SEQUENCE</scope>
    <source>
        <strain evidence="10">BX21</strain>
    </source>
</reference>
<evidence type="ECO:0000313" key="11">
    <source>
        <dbReference type="Proteomes" id="UP000601171"/>
    </source>
</evidence>